<dbReference type="EMBL" id="CP146609">
    <property type="protein sequence ID" value="WWX22742.1"/>
    <property type="molecule type" value="Genomic_DNA"/>
</dbReference>
<evidence type="ECO:0000256" key="1">
    <source>
        <dbReference type="ARBA" id="ARBA00004418"/>
    </source>
</evidence>
<feature type="chain" id="PRO_5045309382" evidence="7">
    <location>
        <begin position="29"/>
        <end position="256"/>
    </location>
</feature>
<protein>
    <submittedName>
        <fullName evidence="9">4Fe-4S dicluster domain-containing protein</fullName>
    </submittedName>
</protein>
<dbReference type="InterPro" id="IPR017900">
    <property type="entry name" value="4Fe4S_Fe_S_CS"/>
</dbReference>
<evidence type="ECO:0000256" key="6">
    <source>
        <dbReference type="ARBA" id="ARBA00023014"/>
    </source>
</evidence>
<keyword evidence="3" id="KW-0004">4Fe-4S</keyword>
<gene>
    <name evidence="9" type="ORF">V8V93_00755</name>
</gene>
<reference evidence="9 10" key="1">
    <citation type="submission" date="2024-03" db="EMBL/GenBank/DDBJ databases">
        <title>Phenotype and Genome Characterization of a Sulfate-Reducing Bacterium Pseudodesulfovibrio sp. strain 5S69, isolated from Petroleum Reservoir in Tatarstan (Russia).</title>
        <authorList>
            <person name="Bidzhieva S.K."/>
            <person name="Kadnikov V."/>
            <person name="Tourova T.P."/>
            <person name="Samigullina S.R."/>
            <person name="Sokolova D.S."/>
            <person name="Poltaraus A.B."/>
            <person name="Avtukh A.N."/>
            <person name="Tereshina V.M."/>
            <person name="Mardanov A.V."/>
            <person name="Nazina T.N."/>
        </authorList>
    </citation>
    <scope>NUCLEOTIDE SEQUENCE [LARGE SCALE GENOMIC DNA]</scope>
    <source>
        <strain evidence="9 10">5S69</strain>
    </source>
</reference>
<dbReference type="InterPro" id="IPR019546">
    <property type="entry name" value="TAT_signal_bac_arc"/>
</dbReference>
<accession>A0ABZ2IZK6</accession>
<dbReference type="InterPro" id="IPR017896">
    <property type="entry name" value="4Fe4S_Fe-S-bd"/>
</dbReference>
<dbReference type="InterPro" id="IPR054822">
    <property type="entry name" value="DsrO-like"/>
</dbReference>
<dbReference type="NCBIfam" id="TIGR01409">
    <property type="entry name" value="TAT_signal_seq"/>
    <property type="match status" value="1"/>
</dbReference>
<comment type="subcellular location">
    <subcellularLocation>
        <location evidence="1">Periplasm</location>
    </subcellularLocation>
</comment>
<comment type="subunit">
    <text evidence="2">Heterodimer of a large and a small subunit.</text>
</comment>
<feature type="domain" description="4Fe-4S ferredoxin-type" evidence="8">
    <location>
        <begin position="140"/>
        <end position="169"/>
    </location>
</feature>
<keyword evidence="6" id="KW-0411">Iron-sulfur</keyword>
<organism evidence="9 10">
    <name type="scientific">Pseudodesulfovibrio methanolicus</name>
    <dbReference type="NCBI Taxonomy" id="3126690"/>
    <lineage>
        <taxon>Bacteria</taxon>
        <taxon>Pseudomonadati</taxon>
        <taxon>Thermodesulfobacteriota</taxon>
        <taxon>Desulfovibrionia</taxon>
        <taxon>Desulfovibrionales</taxon>
        <taxon>Desulfovibrionaceae</taxon>
    </lineage>
</organism>
<dbReference type="PROSITE" id="PS00198">
    <property type="entry name" value="4FE4S_FER_1"/>
    <property type="match status" value="1"/>
</dbReference>
<dbReference type="InterPro" id="IPR050954">
    <property type="entry name" value="ET_IronSulfur_Cluster-Binding"/>
</dbReference>
<name>A0ABZ2IZK6_9BACT</name>
<feature type="domain" description="4Fe-4S ferredoxin-type" evidence="8">
    <location>
        <begin position="108"/>
        <end position="139"/>
    </location>
</feature>
<dbReference type="PROSITE" id="PS51379">
    <property type="entry name" value="4FE4S_FER_2"/>
    <property type="match status" value="2"/>
</dbReference>
<dbReference type="PANTHER" id="PTHR43177:SF3">
    <property type="entry name" value="PROTEIN NRFC HOMOLOG"/>
    <property type="match status" value="1"/>
</dbReference>
<dbReference type="Gene3D" id="3.30.70.20">
    <property type="match status" value="2"/>
</dbReference>
<evidence type="ECO:0000256" key="4">
    <source>
        <dbReference type="ARBA" id="ARBA00022723"/>
    </source>
</evidence>
<evidence type="ECO:0000256" key="7">
    <source>
        <dbReference type="SAM" id="SignalP"/>
    </source>
</evidence>
<evidence type="ECO:0000256" key="2">
    <source>
        <dbReference type="ARBA" id="ARBA00011771"/>
    </source>
</evidence>
<keyword evidence="4" id="KW-0479">Metal-binding</keyword>
<evidence type="ECO:0000259" key="8">
    <source>
        <dbReference type="PROSITE" id="PS51379"/>
    </source>
</evidence>
<dbReference type="Proteomes" id="UP001385389">
    <property type="component" value="Chromosome"/>
</dbReference>
<dbReference type="PANTHER" id="PTHR43177">
    <property type="entry name" value="PROTEIN NRFC"/>
    <property type="match status" value="1"/>
</dbReference>
<proteinExistence type="predicted"/>
<feature type="signal peptide" evidence="7">
    <location>
        <begin position="1"/>
        <end position="28"/>
    </location>
</feature>
<sequence length="256" mass="28675">MKNSRRTFIKLAGIAAAGLALAPRKGLAAEGHEPVKVNATAIHAKHWAMVIDTTKLNTAEAINKLAAACHHDHNVPHIEGKQEVKWLWHDTYPHTFPEQENPHMAEEVHERVFPLLCNHCQNPPCVRVCPTKATFQRPDGIVAMDYHRCIGCRYCMAGCPYGSRSFNWGDPRLGLDLGNLNPEFPTRMRGVVEKCNFCVERLAVGKLPVCVEASEGAMHFGDLMDPDSEVRKVLREKFTIRRKPSAGTEPSVYYII</sequence>
<dbReference type="RefSeq" id="WP_338668456.1">
    <property type="nucleotide sequence ID" value="NZ_CP146609.1"/>
</dbReference>
<keyword evidence="5" id="KW-0408">Iron</keyword>
<dbReference type="SUPFAM" id="SSF54862">
    <property type="entry name" value="4Fe-4S ferredoxins"/>
    <property type="match status" value="1"/>
</dbReference>
<keyword evidence="7" id="KW-0732">Signal</keyword>
<dbReference type="PROSITE" id="PS51318">
    <property type="entry name" value="TAT"/>
    <property type="match status" value="1"/>
</dbReference>
<evidence type="ECO:0000313" key="9">
    <source>
        <dbReference type="EMBL" id="WWX22742.1"/>
    </source>
</evidence>
<dbReference type="InterPro" id="IPR006311">
    <property type="entry name" value="TAT_signal"/>
</dbReference>
<dbReference type="CDD" id="cd10551">
    <property type="entry name" value="PsrB"/>
    <property type="match status" value="1"/>
</dbReference>
<dbReference type="NCBIfam" id="NF045797">
    <property type="entry name" value="DsrO"/>
    <property type="match status" value="1"/>
</dbReference>
<evidence type="ECO:0000256" key="3">
    <source>
        <dbReference type="ARBA" id="ARBA00022485"/>
    </source>
</evidence>
<evidence type="ECO:0000256" key="5">
    <source>
        <dbReference type="ARBA" id="ARBA00023004"/>
    </source>
</evidence>
<dbReference type="Pfam" id="PF13247">
    <property type="entry name" value="Fer4_11"/>
    <property type="match status" value="1"/>
</dbReference>
<evidence type="ECO:0000313" key="10">
    <source>
        <dbReference type="Proteomes" id="UP001385389"/>
    </source>
</evidence>
<keyword evidence="10" id="KW-1185">Reference proteome</keyword>